<dbReference type="PhylomeDB" id="B5BM36"/>
<dbReference type="RefSeq" id="NP_001129751.1">
    <property type="nucleotide sequence ID" value="NM_001136279.1"/>
</dbReference>
<dbReference type="PaxDb" id="6239-C17D12.9"/>
<dbReference type="Bgee" id="WBGene00086552">
    <property type="expression patterns" value="Expressed in pharyngeal muscle cell (C elegans)"/>
</dbReference>
<dbReference type="SMART" id="SM00605">
    <property type="entry name" value="CW"/>
    <property type="match status" value="1"/>
</dbReference>
<reference evidence="2 3" key="1">
    <citation type="journal article" date="1998" name="Science">
        <title>Genome sequence of the nematode C. elegans: a platform for investigating biology.</title>
        <authorList>
            <consortium name="The C. elegans sequencing consortium"/>
            <person name="Sulson J.E."/>
            <person name="Waterston R."/>
        </authorList>
    </citation>
    <scope>NUCLEOTIDE SEQUENCE [LARGE SCALE GENOMIC DNA]</scope>
    <source>
        <strain evidence="2 3">Bristol N2</strain>
    </source>
</reference>
<dbReference type="EMBL" id="BX284601">
    <property type="protein sequence ID" value="CAR31479.1"/>
    <property type="molecule type" value="Genomic_DNA"/>
</dbReference>
<dbReference type="WormBase" id="C17D12.9">
    <property type="protein sequence ID" value="CE42851"/>
    <property type="gene ID" value="WBGene00086552"/>
</dbReference>
<evidence type="ECO:0000313" key="4">
    <source>
        <dbReference type="WormBase" id="C17D12.9"/>
    </source>
</evidence>
<dbReference type="AGR" id="WB:WBGene00086552"/>
<keyword evidence="3" id="KW-1185">Reference proteome</keyword>
<dbReference type="PANTHER" id="PTHR47629">
    <property type="entry name" value="C-TYPE LECTIN-RELATED"/>
    <property type="match status" value="1"/>
</dbReference>
<dbReference type="Proteomes" id="UP000001940">
    <property type="component" value="Chromosome I"/>
</dbReference>
<dbReference type="Pfam" id="PF08277">
    <property type="entry name" value="PAN_3"/>
    <property type="match status" value="1"/>
</dbReference>
<evidence type="ECO:0000313" key="2">
    <source>
        <dbReference type="EMBL" id="CAR31479.1"/>
    </source>
</evidence>
<accession>B5BM36</accession>
<dbReference type="KEGG" id="cel:CELE_C17D12.9"/>
<sequence>MLLLLFLFPKTFADSPPTMKMIAYFGKPTVGVSGIPHQFSEPSDCYDECYYTEDCAISYFNSTGCYLLDFGNMSVQLLDRSSNEYVAFKVS</sequence>
<gene>
    <name evidence="2 4" type="ORF">C17D12.9</name>
    <name evidence="2" type="ORF">CELE_C17D12.9</name>
</gene>
<proteinExistence type="predicted"/>
<dbReference type="InterPro" id="IPR006583">
    <property type="entry name" value="PAN-3_domain"/>
</dbReference>
<name>B5BM36_CAEEL</name>
<dbReference type="AlphaFoldDB" id="B5BM36"/>
<evidence type="ECO:0000259" key="1">
    <source>
        <dbReference type="SMART" id="SM00605"/>
    </source>
</evidence>
<dbReference type="GeneID" id="7040194"/>
<protein>
    <submittedName>
        <fullName evidence="2">PAN-3 domain-containing protein</fullName>
    </submittedName>
</protein>
<dbReference type="InParanoid" id="B5BM36"/>
<dbReference type="CTD" id="7040194"/>
<dbReference type="HOGENOM" id="CLU_2429047_0_0_1"/>
<organism evidence="2 3">
    <name type="scientific">Caenorhabditis elegans</name>
    <dbReference type="NCBI Taxonomy" id="6239"/>
    <lineage>
        <taxon>Eukaryota</taxon>
        <taxon>Metazoa</taxon>
        <taxon>Ecdysozoa</taxon>
        <taxon>Nematoda</taxon>
        <taxon>Chromadorea</taxon>
        <taxon>Rhabditida</taxon>
        <taxon>Rhabditina</taxon>
        <taxon>Rhabditomorpha</taxon>
        <taxon>Rhabditoidea</taxon>
        <taxon>Rhabditidae</taxon>
        <taxon>Peloderinae</taxon>
        <taxon>Caenorhabditis</taxon>
    </lineage>
</organism>
<dbReference type="FunCoup" id="B5BM36">
    <property type="interactions" value="178"/>
</dbReference>
<evidence type="ECO:0000313" key="3">
    <source>
        <dbReference type="Proteomes" id="UP000001940"/>
    </source>
</evidence>
<feature type="domain" description="PAN-3" evidence="1">
    <location>
        <begin position="1"/>
        <end position="91"/>
    </location>
</feature>